<dbReference type="InterPro" id="IPR005828">
    <property type="entry name" value="MFS_sugar_transport-like"/>
</dbReference>
<dbReference type="NCBIfam" id="TIGR00879">
    <property type="entry name" value="SP"/>
    <property type="match status" value="1"/>
</dbReference>
<dbReference type="InterPro" id="IPR050360">
    <property type="entry name" value="MFS_Sugar_Transporters"/>
</dbReference>
<organism evidence="10 11">
    <name type="scientific">Clohesyomyces aquaticus</name>
    <dbReference type="NCBI Taxonomy" id="1231657"/>
    <lineage>
        <taxon>Eukaryota</taxon>
        <taxon>Fungi</taxon>
        <taxon>Dikarya</taxon>
        <taxon>Ascomycota</taxon>
        <taxon>Pezizomycotina</taxon>
        <taxon>Dothideomycetes</taxon>
        <taxon>Pleosporomycetidae</taxon>
        <taxon>Pleosporales</taxon>
        <taxon>Lindgomycetaceae</taxon>
        <taxon>Clohesyomyces</taxon>
    </lineage>
</organism>
<feature type="transmembrane region" description="Helical" evidence="8">
    <location>
        <begin position="178"/>
        <end position="196"/>
    </location>
</feature>
<keyword evidence="11" id="KW-1185">Reference proteome</keyword>
<dbReference type="Pfam" id="PF00083">
    <property type="entry name" value="Sugar_tr"/>
    <property type="match status" value="1"/>
</dbReference>
<feature type="transmembrane region" description="Helical" evidence="8">
    <location>
        <begin position="461"/>
        <end position="481"/>
    </location>
</feature>
<evidence type="ECO:0000313" key="10">
    <source>
        <dbReference type="EMBL" id="ORY17422.1"/>
    </source>
</evidence>
<feature type="domain" description="Major facilitator superfamily (MFS) profile" evidence="9">
    <location>
        <begin position="53"/>
        <end position="510"/>
    </location>
</feature>
<comment type="similarity">
    <text evidence="2 7">Belongs to the major facilitator superfamily. Sugar transporter (TC 2.A.1.1) family.</text>
</comment>
<keyword evidence="4 8" id="KW-0812">Transmembrane</keyword>
<feature type="transmembrane region" description="Helical" evidence="8">
    <location>
        <begin position="124"/>
        <end position="142"/>
    </location>
</feature>
<feature type="transmembrane region" description="Helical" evidence="8">
    <location>
        <begin position="373"/>
        <end position="396"/>
    </location>
</feature>
<dbReference type="GO" id="GO:0016020">
    <property type="term" value="C:membrane"/>
    <property type="evidence" value="ECO:0007669"/>
    <property type="project" value="UniProtKB-SubCell"/>
</dbReference>
<keyword evidence="3 7" id="KW-0813">Transport</keyword>
<dbReference type="PANTHER" id="PTHR48022">
    <property type="entry name" value="PLASTIDIC GLUCOSE TRANSPORTER 4"/>
    <property type="match status" value="1"/>
</dbReference>
<evidence type="ECO:0000256" key="6">
    <source>
        <dbReference type="ARBA" id="ARBA00023136"/>
    </source>
</evidence>
<dbReference type="GO" id="GO:0005351">
    <property type="term" value="F:carbohydrate:proton symporter activity"/>
    <property type="evidence" value="ECO:0007669"/>
    <property type="project" value="TreeGrafter"/>
</dbReference>
<dbReference type="OrthoDB" id="6133115at2759"/>
<dbReference type="AlphaFoldDB" id="A0A1Y2A4J2"/>
<evidence type="ECO:0000256" key="7">
    <source>
        <dbReference type="RuleBase" id="RU003346"/>
    </source>
</evidence>
<comment type="subcellular location">
    <subcellularLocation>
        <location evidence="1">Membrane</location>
        <topology evidence="1">Multi-pass membrane protein</topology>
    </subcellularLocation>
</comment>
<evidence type="ECO:0000256" key="3">
    <source>
        <dbReference type="ARBA" id="ARBA00022448"/>
    </source>
</evidence>
<evidence type="ECO:0000256" key="2">
    <source>
        <dbReference type="ARBA" id="ARBA00010992"/>
    </source>
</evidence>
<dbReference type="InterPro" id="IPR036259">
    <property type="entry name" value="MFS_trans_sf"/>
</dbReference>
<proteinExistence type="inferred from homology"/>
<feature type="transmembrane region" description="Helical" evidence="8">
    <location>
        <begin position="154"/>
        <end position="171"/>
    </location>
</feature>
<sequence>MSAAHKARLAVSHAENRESTIDVRQVQNVALADATAKAQVSPWTPAMFKLYLCLLVATLNSCINGYDGSLMGAINSYTQYRSYFGFSLTEGTPDTGIVYAIYTIGNLVGSFAAGPASDFKGRKWGMFLGCLIIVVGTCVQATCHNLGGFMGGRFILGFGVAITSTAGPAYASEMAHPAYRGVLTGIFNTFWFVGGIPGTFVPYGTSTMAGTISWRIPIWLQMIFSGMVLFASPFLPETPRWLIANDRHEEALDTMAKYHGEGSRDNPIVQLEYKEMVEDISVTGSDKRWWDYRELFNSREQRYRTMLVISMGFFGQWSGNGPVSYYYPAMLQGAGITNNHTRLLLNGLQNVVSFIGAIFGAIYTDKWGRRPQLLVSTGICVGIFVIVCALVATNVINGPDGKPKVDKEGTPLIKRPGQAKAVIALIFIFGFVFSTGYTPLQQLYPVECLRYESRAKGMAFYNFWVNIANFYNTFVTGIAFSGAGWKYYFLFIFWDIFEFAFIYFFYVETRRRTLEELSEIFRSRTPVKTSLSKTAIVMHGSEGVTEVFDKESPS</sequence>
<dbReference type="PROSITE" id="PS50850">
    <property type="entry name" value="MFS"/>
    <property type="match status" value="1"/>
</dbReference>
<evidence type="ECO:0000256" key="8">
    <source>
        <dbReference type="SAM" id="Phobius"/>
    </source>
</evidence>
<gene>
    <name evidence="10" type="ORF">BCR34DRAFT_621872</name>
</gene>
<accession>A0A1Y2A4J2</accession>
<reference evidence="10 11" key="1">
    <citation type="submission" date="2016-07" db="EMBL/GenBank/DDBJ databases">
        <title>Pervasive Adenine N6-methylation of Active Genes in Fungi.</title>
        <authorList>
            <consortium name="DOE Joint Genome Institute"/>
            <person name="Mondo S.J."/>
            <person name="Dannebaum R.O."/>
            <person name="Kuo R.C."/>
            <person name="Labutti K."/>
            <person name="Haridas S."/>
            <person name="Kuo A."/>
            <person name="Salamov A."/>
            <person name="Ahrendt S.R."/>
            <person name="Lipzen A."/>
            <person name="Sullivan W."/>
            <person name="Andreopoulos W.B."/>
            <person name="Clum A."/>
            <person name="Lindquist E."/>
            <person name="Daum C."/>
            <person name="Ramamoorthy G.K."/>
            <person name="Gryganskyi A."/>
            <person name="Culley D."/>
            <person name="Magnuson J.K."/>
            <person name="James T.Y."/>
            <person name="O'Malley M.A."/>
            <person name="Stajich J.E."/>
            <person name="Spatafora J.W."/>
            <person name="Visel A."/>
            <person name="Grigoriev I.V."/>
        </authorList>
    </citation>
    <scope>NUCLEOTIDE SEQUENCE [LARGE SCALE GENOMIC DNA]</scope>
    <source>
        <strain evidence="10 11">CBS 115471</strain>
    </source>
</reference>
<protein>
    <submittedName>
        <fullName evidence="10">General substrate transporter</fullName>
    </submittedName>
</protein>
<dbReference type="EMBL" id="MCFA01000012">
    <property type="protein sequence ID" value="ORY17422.1"/>
    <property type="molecule type" value="Genomic_DNA"/>
</dbReference>
<dbReference type="PANTHER" id="PTHR48022:SF79">
    <property type="entry name" value="LACTOSE PERMEASE, PUTATIVE (AFU_ORTHOLOGUE AFUA_6G01860)-RELATED"/>
    <property type="match status" value="1"/>
</dbReference>
<evidence type="ECO:0000313" key="11">
    <source>
        <dbReference type="Proteomes" id="UP000193144"/>
    </source>
</evidence>
<name>A0A1Y2A4J2_9PLEO</name>
<dbReference type="SUPFAM" id="SSF103473">
    <property type="entry name" value="MFS general substrate transporter"/>
    <property type="match status" value="1"/>
</dbReference>
<feature type="transmembrane region" description="Helical" evidence="8">
    <location>
        <begin position="347"/>
        <end position="364"/>
    </location>
</feature>
<dbReference type="InterPro" id="IPR003663">
    <property type="entry name" value="Sugar/inositol_transpt"/>
</dbReference>
<evidence type="ECO:0000256" key="5">
    <source>
        <dbReference type="ARBA" id="ARBA00022989"/>
    </source>
</evidence>
<feature type="transmembrane region" description="Helical" evidence="8">
    <location>
        <begin position="421"/>
        <end position="440"/>
    </location>
</feature>
<evidence type="ECO:0000256" key="1">
    <source>
        <dbReference type="ARBA" id="ARBA00004141"/>
    </source>
</evidence>
<comment type="caution">
    <text evidence="10">The sequence shown here is derived from an EMBL/GenBank/DDBJ whole genome shotgun (WGS) entry which is preliminary data.</text>
</comment>
<dbReference type="FunFam" id="1.20.1250.20:FF:000217">
    <property type="entry name" value="MFS lactose permease, putative"/>
    <property type="match status" value="1"/>
</dbReference>
<evidence type="ECO:0000259" key="9">
    <source>
        <dbReference type="PROSITE" id="PS50850"/>
    </source>
</evidence>
<dbReference type="Proteomes" id="UP000193144">
    <property type="component" value="Unassembled WGS sequence"/>
</dbReference>
<keyword evidence="6 8" id="KW-0472">Membrane</keyword>
<dbReference type="Gene3D" id="1.20.1250.20">
    <property type="entry name" value="MFS general substrate transporter like domains"/>
    <property type="match status" value="1"/>
</dbReference>
<feature type="transmembrane region" description="Helical" evidence="8">
    <location>
        <begin position="487"/>
        <end position="506"/>
    </location>
</feature>
<evidence type="ECO:0000256" key="4">
    <source>
        <dbReference type="ARBA" id="ARBA00022692"/>
    </source>
</evidence>
<keyword evidence="5 8" id="KW-1133">Transmembrane helix</keyword>
<feature type="transmembrane region" description="Helical" evidence="8">
    <location>
        <begin position="306"/>
        <end position="327"/>
    </location>
</feature>
<feature type="transmembrane region" description="Helical" evidence="8">
    <location>
        <begin position="216"/>
        <end position="235"/>
    </location>
</feature>
<dbReference type="InterPro" id="IPR020846">
    <property type="entry name" value="MFS_dom"/>
</dbReference>